<dbReference type="SMART" id="SM00066">
    <property type="entry name" value="GAL4"/>
    <property type="match status" value="1"/>
</dbReference>
<dbReference type="EMBL" id="JAGSYN010000223">
    <property type="protein sequence ID" value="KAG7661229.1"/>
    <property type="molecule type" value="Genomic_DNA"/>
</dbReference>
<keyword evidence="2" id="KW-0539">Nucleus</keyword>
<evidence type="ECO:0000256" key="2">
    <source>
        <dbReference type="ARBA" id="ARBA00023242"/>
    </source>
</evidence>
<dbReference type="InterPro" id="IPR050613">
    <property type="entry name" value="Sec_Metabolite_Reg"/>
</dbReference>
<comment type="subcellular location">
    <subcellularLocation>
        <location evidence="1">Nucleus</location>
    </subcellularLocation>
</comment>
<comment type="caution">
    <text evidence="5">The sequence shown here is derived from an EMBL/GenBank/DDBJ whole genome shotgun (WGS) entry which is preliminary data.</text>
</comment>
<dbReference type="GeneID" id="73472025"/>
<feature type="domain" description="Zn(2)-C6 fungal-type" evidence="4">
    <location>
        <begin position="12"/>
        <end position="41"/>
    </location>
</feature>
<dbReference type="AlphaFoldDB" id="A0A8J5Q3P7"/>
<keyword evidence="3" id="KW-0812">Transmembrane</keyword>
<evidence type="ECO:0000256" key="3">
    <source>
        <dbReference type="SAM" id="Phobius"/>
    </source>
</evidence>
<dbReference type="InterPro" id="IPR007219">
    <property type="entry name" value="XnlR_reg_dom"/>
</dbReference>
<feature type="transmembrane region" description="Helical" evidence="3">
    <location>
        <begin position="598"/>
        <end position="620"/>
    </location>
</feature>
<dbReference type="Pfam" id="PF04082">
    <property type="entry name" value="Fungal_trans"/>
    <property type="match status" value="1"/>
</dbReference>
<dbReference type="Pfam" id="PF00172">
    <property type="entry name" value="Zn_clus"/>
    <property type="match status" value="1"/>
</dbReference>
<dbReference type="GO" id="GO:0000981">
    <property type="term" value="F:DNA-binding transcription factor activity, RNA polymerase II-specific"/>
    <property type="evidence" value="ECO:0007669"/>
    <property type="project" value="InterPro"/>
</dbReference>
<evidence type="ECO:0000259" key="4">
    <source>
        <dbReference type="PROSITE" id="PS50048"/>
    </source>
</evidence>
<dbReference type="PANTHER" id="PTHR31001">
    <property type="entry name" value="UNCHARACTERIZED TRANSCRIPTIONAL REGULATORY PROTEIN"/>
    <property type="match status" value="1"/>
</dbReference>
<dbReference type="CDD" id="cd00067">
    <property type="entry name" value="GAL4"/>
    <property type="match status" value="1"/>
</dbReference>
<dbReference type="GO" id="GO:0005634">
    <property type="term" value="C:nucleus"/>
    <property type="evidence" value="ECO:0007669"/>
    <property type="project" value="UniProtKB-SubCell"/>
</dbReference>
<accession>A0A8J5Q3P7</accession>
<dbReference type="GO" id="GO:0003677">
    <property type="term" value="F:DNA binding"/>
    <property type="evidence" value="ECO:0007669"/>
    <property type="project" value="InterPro"/>
</dbReference>
<keyword evidence="3" id="KW-0472">Membrane</keyword>
<reference evidence="5 6" key="1">
    <citation type="journal article" date="2021" name="DNA Res.">
        <title>Genome analysis of Candida subhashii reveals its hybrid nature and dual mitochondrial genome conformations.</title>
        <authorList>
            <person name="Mixao V."/>
            <person name="Hegedusova E."/>
            <person name="Saus E."/>
            <person name="Pryszcz L.P."/>
            <person name="Cillingova A."/>
            <person name="Nosek J."/>
            <person name="Gabaldon T."/>
        </authorList>
    </citation>
    <scope>NUCLEOTIDE SEQUENCE [LARGE SCALE GENOMIC DNA]</scope>
    <source>
        <strain evidence="5 6">CBS 10753</strain>
    </source>
</reference>
<dbReference type="RefSeq" id="XP_049261462.1">
    <property type="nucleotide sequence ID" value="XM_049409268.1"/>
</dbReference>
<dbReference type="GO" id="GO:0008270">
    <property type="term" value="F:zinc ion binding"/>
    <property type="evidence" value="ECO:0007669"/>
    <property type="project" value="InterPro"/>
</dbReference>
<organism evidence="5 6">
    <name type="scientific">[Candida] subhashii</name>
    <dbReference type="NCBI Taxonomy" id="561895"/>
    <lineage>
        <taxon>Eukaryota</taxon>
        <taxon>Fungi</taxon>
        <taxon>Dikarya</taxon>
        <taxon>Ascomycota</taxon>
        <taxon>Saccharomycotina</taxon>
        <taxon>Pichiomycetes</taxon>
        <taxon>Debaryomycetaceae</taxon>
        <taxon>Spathaspora</taxon>
    </lineage>
</organism>
<dbReference type="OrthoDB" id="4159781at2759"/>
<name>A0A8J5Q3P7_9ASCO</name>
<dbReference type="InterPro" id="IPR001138">
    <property type="entry name" value="Zn2Cys6_DnaBD"/>
</dbReference>
<keyword evidence="6" id="KW-1185">Reference proteome</keyword>
<gene>
    <name evidence="5" type="ORF">J8A68_005225</name>
</gene>
<protein>
    <recommendedName>
        <fullName evidence="4">Zn(2)-C6 fungal-type domain-containing protein</fullName>
    </recommendedName>
</protein>
<dbReference type="GO" id="GO:0006351">
    <property type="term" value="P:DNA-templated transcription"/>
    <property type="evidence" value="ECO:0007669"/>
    <property type="project" value="InterPro"/>
</dbReference>
<proteinExistence type="predicted"/>
<dbReference type="PANTHER" id="PTHR31001:SF40">
    <property type="entry name" value="ZN(II)2CYS6 TRANSCRIPTION FACTOR (EUROFUNG)"/>
    <property type="match status" value="1"/>
</dbReference>
<evidence type="ECO:0000313" key="6">
    <source>
        <dbReference type="Proteomes" id="UP000694255"/>
    </source>
</evidence>
<dbReference type="PROSITE" id="PS50048">
    <property type="entry name" value="ZN2_CY6_FUNGAL_2"/>
    <property type="match status" value="1"/>
</dbReference>
<evidence type="ECO:0000256" key="1">
    <source>
        <dbReference type="ARBA" id="ARBA00004123"/>
    </source>
</evidence>
<dbReference type="Proteomes" id="UP000694255">
    <property type="component" value="Unassembled WGS sequence"/>
</dbReference>
<dbReference type="CDD" id="cd12148">
    <property type="entry name" value="fungal_TF_MHR"/>
    <property type="match status" value="1"/>
</dbReference>
<sequence>MTKQKRGRLILSCDNCYSRKLKCDRQSPCLSCVRQETECTYSKAAERKNLVKKSDSIIKQSVSTSATNVFQQIEVIKNQIVELESTLRSNAPPSVNGLVENCQSGVSPISSSAIDEINYDRSFVPGEDGPLMLAHRPFPYMQLCRRDLGAKGSWLQMIRVLKERMNFLETSITIDDLSDEKKADLSMKAKLIYDEGYIPSDEECQLIPFNQLKEIINKSGLSKGITFVPDANIFDPMTSYFQLIPPSWVNDKLLDIFFHDIYPHLPIIDENDFRSDLDRIIPTDFQGNYLHSVPKVESSYDLAILVIHLVILRVAYLSLLNINRSSSGSELVMYPVSLDAIRAAEVIMKEFDLAKRQPLVVIQAGLLFRLYLNLSPENLFSGSTTQSSMGAIIQLAFSLGLNRDPIHMNVTSIKEQILRRKVWHFLVRIDILNSILFNTTITTDPMNSDVSLPELSEVFSNSRNIKLEQDIIDSFHKFQSLLLICYKLAKIHLSVNESFNITEIISLLSQLEHDENLESKTIVELLNGDNFMDLFTCRMFIRIKLYCFYNYYLLYLYYEAKGNCTLQSYYFGKSLQILLADLNDLSTNLIQRDDSYKFSIFIIPILHIYIHLLFMTFIPFKNRLSCSIVELTKNPTSFDKSQGESLESFTKCLIDCSESIRFFLLNRVKVLGELAESYMYSLHISHVYSNCMKLYENRMKSNQESSIKIPMIKLSQIEIEKLTQLIRRNLHYNNVNEKDIWTGSDEEIIREMQTENFWYQFRRITTEEMVTSSWIEKSKNFNKTDFGFNFNLELFESFLQDDAFQVK</sequence>
<evidence type="ECO:0000313" key="5">
    <source>
        <dbReference type="EMBL" id="KAG7661229.1"/>
    </source>
</evidence>
<keyword evidence="3" id="KW-1133">Transmembrane helix</keyword>